<keyword evidence="1" id="KW-0472">Membrane</keyword>
<feature type="transmembrane region" description="Helical" evidence="1">
    <location>
        <begin position="20"/>
        <end position="39"/>
    </location>
</feature>
<evidence type="ECO:0000256" key="1">
    <source>
        <dbReference type="SAM" id="Phobius"/>
    </source>
</evidence>
<dbReference type="Proteomes" id="UP001500102">
    <property type="component" value="Unassembled WGS sequence"/>
</dbReference>
<evidence type="ECO:0000313" key="3">
    <source>
        <dbReference type="Proteomes" id="UP001500102"/>
    </source>
</evidence>
<organism evidence="2 3">
    <name type="scientific">Arthrobacter humicola</name>
    <dbReference type="NCBI Taxonomy" id="409291"/>
    <lineage>
        <taxon>Bacteria</taxon>
        <taxon>Bacillati</taxon>
        <taxon>Actinomycetota</taxon>
        <taxon>Actinomycetes</taxon>
        <taxon>Micrococcales</taxon>
        <taxon>Micrococcaceae</taxon>
        <taxon>Arthrobacter</taxon>
    </lineage>
</organism>
<comment type="caution">
    <text evidence="2">The sequence shown here is derived from an EMBL/GenBank/DDBJ whole genome shotgun (WGS) entry which is preliminary data.</text>
</comment>
<keyword evidence="1" id="KW-1133">Transmembrane helix</keyword>
<proteinExistence type="predicted"/>
<name>A0ABN2Z7N8_9MICC</name>
<feature type="transmembrane region" description="Helical" evidence="1">
    <location>
        <begin position="70"/>
        <end position="91"/>
    </location>
</feature>
<sequence length="193" mass="20210">MNQDRSLRRLVRREIHSSRATASVLTASVLAVVFLWLALESVLALLRDNPVLASPGQLGHWLAGVPDKTIPAGLVATGAGLAVLGLVLLAAATAGGRRSRHAFHSDRSAVVVDDEVIASAVSRRARLSAGLAPGQVTTTVSKRAVRVQVRPTSGVAVDRDAIGTAVHDELAAYSLDRRITPTIHVSKEGALGQ</sequence>
<reference evidence="2 3" key="1">
    <citation type="journal article" date="2019" name="Int. J. Syst. Evol. Microbiol.">
        <title>The Global Catalogue of Microorganisms (GCM) 10K type strain sequencing project: providing services to taxonomists for standard genome sequencing and annotation.</title>
        <authorList>
            <consortium name="The Broad Institute Genomics Platform"/>
            <consortium name="The Broad Institute Genome Sequencing Center for Infectious Disease"/>
            <person name="Wu L."/>
            <person name="Ma J."/>
        </authorList>
    </citation>
    <scope>NUCLEOTIDE SEQUENCE [LARGE SCALE GENOMIC DNA]</scope>
    <source>
        <strain evidence="2 3">JCM 15921</strain>
    </source>
</reference>
<accession>A0ABN2Z7N8</accession>
<keyword evidence="1" id="KW-0812">Transmembrane</keyword>
<evidence type="ECO:0008006" key="4">
    <source>
        <dbReference type="Google" id="ProtNLM"/>
    </source>
</evidence>
<dbReference type="EMBL" id="BAAAQB010000034">
    <property type="protein sequence ID" value="GAA2138045.1"/>
    <property type="molecule type" value="Genomic_DNA"/>
</dbReference>
<protein>
    <recommendedName>
        <fullName evidence="4">DNA/RNA endonuclease G</fullName>
    </recommendedName>
</protein>
<keyword evidence="3" id="KW-1185">Reference proteome</keyword>
<gene>
    <name evidence="2" type="ORF">GCM10009825_24230</name>
</gene>
<dbReference type="RefSeq" id="WP_344365977.1">
    <property type="nucleotide sequence ID" value="NZ_BAAAQB010000034.1"/>
</dbReference>
<evidence type="ECO:0000313" key="2">
    <source>
        <dbReference type="EMBL" id="GAA2138045.1"/>
    </source>
</evidence>